<organism evidence="1 2">
    <name type="scientific">Wolbachia pipientis</name>
    <dbReference type="NCBI Taxonomy" id="955"/>
    <lineage>
        <taxon>Bacteria</taxon>
        <taxon>Pseudomonadati</taxon>
        <taxon>Pseudomonadota</taxon>
        <taxon>Alphaproteobacteria</taxon>
        <taxon>Rickettsiales</taxon>
        <taxon>Anaplasmataceae</taxon>
        <taxon>Wolbachieae</taxon>
        <taxon>Wolbachia</taxon>
    </lineage>
</organism>
<protein>
    <submittedName>
        <fullName evidence="1">Uncharacterized protein</fullName>
    </submittedName>
</protein>
<proteinExistence type="predicted"/>
<gene>
    <name evidence="1" type="ORF">HC356_03970</name>
</gene>
<sequence>MLSQQPPFFVIPVRDTGIQVSIFYTHQISLLAKVSWIPDWNDIVYYISHYID</sequence>
<name>A0A7G5CD92_WOLPI</name>
<accession>A0A7G5CD92</accession>
<dbReference type="EMBL" id="CP050530">
    <property type="protein sequence ID" value="QMV47176.1"/>
    <property type="molecule type" value="Genomic_DNA"/>
</dbReference>
<dbReference type="AlphaFoldDB" id="A0A7G5CD92"/>
<evidence type="ECO:0000313" key="2">
    <source>
        <dbReference type="Proteomes" id="UP000515596"/>
    </source>
</evidence>
<evidence type="ECO:0000313" key="1">
    <source>
        <dbReference type="EMBL" id="QMV47176.1"/>
    </source>
</evidence>
<dbReference type="RefSeq" id="WP_182182936.1">
    <property type="nucleotide sequence ID" value="NZ_CP050530.1"/>
</dbReference>
<reference evidence="1 2" key="1">
    <citation type="journal article" date="2020" name="Mol. Biol. Evol.">
        <title>Life and death of selfish genes: comparative genomics reveals the dynamic evolution of cytoplasmic incompatibility.</title>
        <authorList>
            <person name="Martinez J."/>
            <person name="Klasson L."/>
            <person name="Welch J."/>
            <person name="Jiggins F.M."/>
        </authorList>
    </citation>
    <scope>NUCLEOTIDE SEQUENCE [LARGE SCALE GENOMIC DNA]</scope>
    <source>
        <strain evidence="1">WNik</strain>
    </source>
</reference>
<dbReference type="Proteomes" id="UP000515596">
    <property type="component" value="Chromosome"/>
</dbReference>